<evidence type="ECO:0000256" key="7">
    <source>
        <dbReference type="ARBA" id="ARBA00022840"/>
    </source>
</evidence>
<dbReference type="PANTHER" id="PTHR22984">
    <property type="entry name" value="SERINE/THREONINE-PROTEIN KINASE PIM"/>
    <property type="match status" value="1"/>
</dbReference>
<evidence type="ECO:0000256" key="2">
    <source>
        <dbReference type="ARBA" id="ARBA00012513"/>
    </source>
</evidence>
<feature type="region of interest" description="Disordered" evidence="10">
    <location>
        <begin position="1"/>
        <end position="94"/>
    </location>
</feature>
<dbReference type="EMBL" id="OY660877">
    <property type="protein sequence ID" value="CAJ1071684.1"/>
    <property type="molecule type" value="Genomic_DNA"/>
</dbReference>
<proteinExistence type="inferred from homology"/>
<dbReference type="PROSITE" id="PS00108">
    <property type="entry name" value="PROTEIN_KINASE_ST"/>
    <property type="match status" value="1"/>
</dbReference>
<keyword evidence="3" id="KW-0723">Serine/threonine-protein kinase</keyword>
<dbReference type="SMART" id="SM00220">
    <property type="entry name" value="S_TKc"/>
    <property type="match status" value="1"/>
</dbReference>
<dbReference type="SUPFAM" id="SSF56112">
    <property type="entry name" value="Protein kinase-like (PK-like)"/>
    <property type="match status" value="1"/>
</dbReference>
<dbReference type="GO" id="GO:0005737">
    <property type="term" value="C:cytoplasm"/>
    <property type="evidence" value="ECO:0007669"/>
    <property type="project" value="TreeGrafter"/>
</dbReference>
<dbReference type="PROSITE" id="PS50011">
    <property type="entry name" value="PROTEIN_KINASE_DOM"/>
    <property type="match status" value="1"/>
</dbReference>
<dbReference type="InterPro" id="IPR011009">
    <property type="entry name" value="Kinase-like_dom_sf"/>
</dbReference>
<dbReference type="GO" id="GO:0005524">
    <property type="term" value="F:ATP binding"/>
    <property type="evidence" value="ECO:0007669"/>
    <property type="project" value="UniProtKB-KW"/>
</dbReference>
<evidence type="ECO:0000256" key="1">
    <source>
        <dbReference type="ARBA" id="ARBA00005505"/>
    </source>
</evidence>
<sequence length="417" mass="47093">MTPSFGKNLNTTLSRKRKRIDTDDVSPSTKIRAEEYVSNSTSSCDRQGRFSMRKRSRSPPNPTSSQGPAEDIRVRASKRKASDEGDAPEKKRCSCSETSGYYSGYYSSYYSTLQSSSAGIKKNVKEEKGRIWPWRDLGTVSAEEEEICRRSSSGNKSRTEFQNTYTELEPLGSGGFGTVFRGRRRSDSLPICNDKVFDIILEVAFMLKTTGLTGVIGQSSSISLLDWYTLDDELILVMERPVPCVDLKKYVRDCGGLDEQEAKMIFKQMVDAAIDTHAKGVFHRDIKLENVLVQFKAGELRVRLIDFGCGSFSDEKSYNSFRGTVIYSPPECFDCGMYKAHPTTVWQLGALLFSLIRGHKRFNTLSYLINDIQINSDLSKDVKTLLYMCLRRDPLKRATLEELKQHPALKQALNQPI</sequence>
<feature type="compositionally biased region" description="Basic and acidic residues" evidence="10">
    <location>
        <begin position="70"/>
        <end position="94"/>
    </location>
</feature>
<dbReference type="GO" id="GO:0043066">
    <property type="term" value="P:negative regulation of apoptotic process"/>
    <property type="evidence" value="ECO:0007669"/>
    <property type="project" value="TreeGrafter"/>
</dbReference>
<dbReference type="PANTHER" id="PTHR22984:SF11">
    <property type="entry name" value="AURORA KINASE-RELATED"/>
    <property type="match status" value="1"/>
</dbReference>
<evidence type="ECO:0000256" key="6">
    <source>
        <dbReference type="ARBA" id="ARBA00022777"/>
    </source>
</evidence>
<dbReference type="InterPro" id="IPR008271">
    <property type="entry name" value="Ser/Thr_kinase_AS"/>
</dbReference>
<evidence type="ECO:0000256" key="5">
    <source>
        <dbReference type="ARBA" id="ARBA00022741"/>
    </source>
</evidence>
<dbReference type="Gene3D" id="3.30.200.20">
    <property type="entry name" value="Phosphorylase Kinase, domain 1"/>
    <property type="match status" value="1"/>
</dbReference>
<feature type="compositionally biased region" description="Polar residues" evidence="10">
    <location>
        <begin position="1"/>
        <end position="13"/>
    </location>
</feature>
<evidence type="ECO:0000256" key="8">
    <source>
        <dbReference type="ARBA" id="ARBA00047899"/>
    </source>
</evidence>
<gene>
    <name evidence="12" type="ORF">XNOV1_A005358</name>
</gene>
<dbReference type="InterPro" id="IPR000719">
    <property type="entry name" value="Prot_kinase_dom"/>
</dbReference>
<feature type="domain" description="Protein kinase" evidence="11">
    <location>
        <begin position="165"/>
        <end position="409"/>
    </location>
</feature>
<evidence type="ECO:0000256" key="10">
    <source>
        <dbReference type="SAM" id="MobiDB-lite"/>
    </source>
</evidence>
<keyword evidence="13" id="KW-1185">Reference proteome</keyword>
<evidence type="ECO:0000313" key="12">
    <source>
        <dbReference type="EMBL" id="CAJ1071684.1"/>
    </source>
</evidence>
<dbReference type="AlphaFoldDB" id="A0AAV1GFD1"/>
<dbReference type="Pfam" id="PF00069">
    <property type="entry name" value="Pkinase"/>
    <property type="match status" value="1"/>
</dbReference>
<organism evidence="12 13">
    <name type="scientific">Xyrichtys novacula</name>
    <name type="common">Pearly razorfish</name>
    <name type="synonym">Hemipteronotus novacula</name>
    <dbReference type="NCBI Taxonomy" id="13765"/>
    <lineage>
        <taxon>Eukaryota</taxon>
        <taxon>Metazoa</taxon>
        <taxon>Chordata</taxon>
        <taxon>Craniata</taxon>
        <taxon>Vertebrata</taxon>
        <taxon>Euteleostomi</taxon>
        <taxon>Actinopterygii</taxon>
        <taxon>Neopterygii</taxon>
        <taxon>Teleostei</taxon>
        <taxon>Neoteleostei</taxon>
        <taxon>Acanthomorphata</taxon>
        <taxon>Eupercaria</taxon>
        <taxon>Labriformes</taxon>
        <taxon>Labridae</taxon>
        <taxon>Xyrichtys</taxon>
    </lineage>
</organism>
<name>A0AAV1GFD1_XYRNO</name>
<evidence type="ECO:0000313" key="13">
    <source>
        <dbReference type="Proteomes" id="UP001178508"/>
    </source>
</evidence>
<accession>A0AAV1GFD1</accession>
<evidence type="ECO:0000259" key="11">
    <source>
        <dbReference type="PROSITE" id="PS50011"/>
    </source>
</evidence>
<dbReference type="EC" id="2.7.11.1" evidence="2"/>
<protein>
    <recommendedName>
        <fullName evidence="2">non-specific serine/threonine protein kinase</fullName>
        <ecNumber evidence="2">2.7.11.1</ecNumber>
    </recommendedName>
</protein>
<dbReference type="Proteomes" id="UP001178508">
    <property type="component" value="Chromosome 14"/>
</dbReference>
<keyword evidence="5" id="KW-0547">Nucleotide-binding</keyword>
<keyword evidence="7" id="KW-0067">ATP-binding</keyword>
<evidence type="ECO:0000256" key="9">
    <source>
        <dbReference type="ARBA" id="ARBA00048679"/>
    </source>
</evidence>
<evidence type="ECO:0000256" key="4">
    <source>
        <dbReference type="ARBA" id="ARBA00022679"/>
    </source>
</evidence>
<comment type="catalytic activity">
    <reaction evidence="8">
        <text>L-threonyl-[protein] + ATP = O-phospho-L-threonyl-[protein] + ADP + H(+)</text>
        <dbReference type="Rhea" id="RHEA:46608"/>
        <dbReference type="Rhea" id="RHEA-COMP:11060"/>
        <dbReference type="Rhea" id="RHEA-COMP:11605"/>
        <dbReference type="ChEBI" id="CHEBI:15378"/>
        <dbReference type="ChEBI" id="CHEBI:30013"/>
        <dbReference type="ChEBI" id="CHEBI:30616"/>
        <dbReference type="ChEBI" id="CHEBI:61977"/>
        <dbReference type="ChEBI" id="CHEBI:456216"/>
        <dbReference type="EC" id="2.7.11.1"/>
    </reaction>
</comment>
<dbReference type="Gene3D" id="1.10.510.10">
    <property type="entry name" value="Transferase(Phosphotransferase) domain 1"/>
    <property type="match status" value="1"/>
</dbReference>
<dbReference type="GO" id="GO:0004674">
    <property type="term" value="F:protein serine/threonine kinase activity"/>
    <property type="evidence" value="ECO:0007669"/>
    <property type="project" value="UniProtKB-KW"/>
</dbReference>
<comment type="similarity">
    <text evidence="1">Belongs to the protein kinase superfamily. CAMK Ser/Thr protein kinase family. PIM subfamily.</text>
</comment>
<keyword evidence="4" id="KW-0808">Transferase</keyword>
<reference evidence="12" key="1">
    <citation type="submission" date="2023-08" db="EMBL/GenBank/DDBJ databases">
        <authorList>
            <person name="Alioto T."/>
            <person name="Alioto T."/>
            <person name="Gomez Garrido J."/>
        </authorList>
    </citation>
    <scope>NUCLEOTIDE SEQUENCE</scope>
</reference>
<dbReference type="InterPro" id="IPR051138">
    <property type="entry name" value="PIM_Ser/Thr_kinase"/>
</dbReference>
<comment type="catalytic activity">
    <reaction evidence="9">
        <text>L-seryl-[protein] + ATP = O-phospho-L-seryl-[protein] + ADP + H(+)</text>
        <dbReference type="Rhea" id="RHEA:17989"/>
        <dbReference type="Rhea" id="RHEA-COMP:9863"/>
        <dbReference type="Rhea" id="RHEA-COMP:11604"/>
        <dbReference type="ChEBI" id="CHEBI:15378"/>
        <dbReference type="ChEBI" id="CHEBI:29999"/>
        <dbReference type="ChEBI" id="CHEBI:30616"/>
        <dbReference type="ChEBI" id="CHEBI:83421"/>
        <dbReference type="ChEBI" id="CHEBI:456216"/>
        <dbReference type="EC" id="2.7.11.1"/>
    </reaction>
</comment>
<evidence type="ECO:0000256" key="3">
    <source>
        <dbReference type="ARBA" id="ARBA00022527"/>
    </source>
</evidence>
<keyword evidence="6 12" id="KW-0418">Kinase</keyword>
<dbReference type="GO" id="GO:0007346">
    <property type="term" value="P:regulation of mitotic cell cycle"/>
    <property type="evidence" value="ECO:0007669"/>
    <property type="project" value="TreeGrafter"/>
</dbReference>